<dbReference type="Proteomes" id="UP000054107">
    <property type="component" value="Unassembled WGS sequence"/>
</dbReference>
<organism evidence="1 2">
    <name type="scientific">Parasitella parasitica</name>
    <dbReference type="NCBI Taxonomy" id="35722"/>
    <lineage>
        <taxon>Eukaryota</taxon>
        <taxon>Fungi</taxon>
        <taxon>Fungi incertae sedis</taxon>
        <taxon>Mucoromycota</taxon>
        <taxon>Mucoromycotina</taxon>
        <taxon>Mucoromycetes</taxon>
        <taxon>Mucorales</taxon>
        <taxon>Mucorineae</taxon>
        <taxon>Mucoraceae</taxon>
        <taxon>Parasitella</taxon>
    </lineage>
</organism>
<protein>
    <submittedName>
        <fullName evidence="1">Uncharacterized protein</fullName>
    </submittedName>
</protein>
<reference evidence="1 2" key="1">
    <citation type="submission" date="2014-09" db="EMBL/GenBank/DDBJ databases">
        <authorList>
            <person name="Ellenberger Sabrina"/>
        </authorList>
    </citation>
    <scope>NUCLEOTIDE SEQUENCE [LARGE SCALE GENOMIC DNA]</scope>
    <source>
        <strain evidence="1 2">CBS 412.66</strain>
    </source>
</reference>
<dbReference type="AlphaFoldDB" id="A0A0B7MZ49"/>
<dbReference type="EMBL" id="LN719426">
    <property type="protein sequence ID" value="CEP08393.1"/>
    <property type="molecule type" value="Genomic_DNA"/>
</dbReference>
<proteinExistence type="predicted"/>
<sequence>MNITRDQAICRFFFCEDYSKENAARLSKKIEEFGSFDVCYENDPKRPVMVHLSVNRNDPTTFKRYLTEESAVDLEEAIEAKSELVSERQVITFLNEVNKPADPQNEAVYCLQEVDTKEIYESFISKTECMNKKSEVAFATWCSKTKVSYLGEPFTRKRSTGSNKRYRRLYVMKNEFRENAVKSIITSIPRYQNYISSLKKQGCTIIGYAGHNNEEYRKRLLNSMVQCLKERSLCDAVSVSWSCSAASNIASRDMNVNPELLTDLIGVEGDTQSMISYINSSVTDICLVAIDFAGLSTNVGDLQNFFK</sequence>
<gene>
    <name evidence="1" type="primary">PARPA_01704.1 scaffold 1359</name>
</gene>
<evidence type="ECO:0000313" key="2">
    <source>
        <dbReference type="Proteomes" id="UP000054107"/>
    </source>
</evidence>
<name>A0A0B7MZ49_9FUNG</name>
<keyword evidence="2" id="KW-1185">Reference proteome</keyword>
<accession>A0A0B7MZ49</accession>
<evidence type="ECO:0000313" key="1">
    <source>
        <dbReference type="EMBL" id="CEP08393.1"/>
    </source>
</evidence>
<dbReference type="OrthoDB" id="2264060at2759"/>